<evidence type="ECO:0000259" key="1">
    <source>
        <dbReference type="Pfam" id="PF00849"/>
    </source>
</evidence>
<evidence type="ECO:0000313" key="2">
    <source>
        <dbReference type="EMBL" id="ORC85459.1"/>
    </source>
</evidence>
<reference evidence="2 3" key="1">
    <citation type="submission" date="2017-03" db="EMBL/GenBank/DDBJ databases">
        <title>An alternative strategy for trypanosome survival in the mammalian bloodstream revealed through genome and transcriptome analysis of the ubiquitous bovine parasite Trypanosoma (Megatrypanum) theileri.</title>
        <authorList>
            <person name="Kelly S."/>
            <person name="Ivens A."/>
            <person name="Mott A."/>
            <person name="O'Neill E."/>
            <person name="Emms D."/>
            <person name="Macleod O."/>
            <person name="Voorheis P."/>
            <person name="Matthews J."/>
            <person name="Matthews K."/>
            <person name="Carrington M."/>
        </authorList>
    </citation>
    <scope>NUCLEOTIDE SEQUENCE [LARGE SCALE GENOMIC DNA]</scope>
    <source>
        <strain evidence="2">Edinburgh</strain>
    </source>
</reference>
<dbReference type="EMBL" id="NBCO01000035">
    <property type="protein sequence ID" value="ORC85459.1"/>
    <property type="molecule type" value="Genomic_DNA"/>
</dbReference>
<dbReference type="VEuPathDB" id="TriTrypDB:TM35_000352030"/>
<dbReference type="SUPFAM" id="SSF55120">
    <property type="entry name" value="Pseudouridine synthase"/>
    <property type="match status" value="1"/>
</dbReference>
<dbReference type="InterPro" id="IPR020103">
    <property type="entry name" value="PsdUridine_synth_cat_dom_sf"/>
</dbReference>
<gene>
    <name evidence="2" type="ORF">TM35_000352030</name>
</gene>
<comment type="caution">
    <text evidence="2">The sequence shown here is derived from an EMBL/GenBank/DDBJ whole genome shotgun (WGS) entry which is preliminary data.</text>
</comment>
<feature type="domain" description="Pseudouridine synthase RsuA/RluA-like" evidence="1">
    <location>
        <begin position="977"/>
        <end position="1157"/>
    </location>
</feature>
<dbReference type="GO" id="GO:0003723">
    <property type="term" value="F:RNA binding"/>
    <property type="evidence" value="ECO:0007669"/>
    <property type="project" value="InterPro"/>
</dbReference>
<protein>
    <submittedName>
        <fullName evidence="2">Putative RNA pseudouridylate synthase</fullName>
    </submittedName>
</protein>
<dbReference type="GO" id="GO:0009982">
    <property type="term" value="F:pseudouridine synthase activity"/>
    <property type="evidence" value="ECO:0007669"/>
    <property type="project" value="InterPro"/>
</dbReference>
<dbReference type="AlphaFoldDB" id="A0A1X0NMU5"/>
<dbReference type="PANTHER" id="PTHR21600">
    <property type="entry name" value="MITOCHONDRIAL RNA PSEUDOURIDINE SYNTHASE"/>
    <property type="match status" value="1"/>
</dbReference>
<name>A0A1X0NMU5_9TRYP</name>
<dbReference type="PANTHER" id="PTHR21600:SF77">
    <property type="entry name" value="PSEUDOURIDYLATE SYNTHASE PROTEIN, PUTATIVE-RELATED"/>
    <property type="match status" value="1"/>
</dbReference>
<organism evidence="2 3">
    <name type="scientific">Trypanosoma theileri</name>
    <dbReference type="NCBI Taxonomy" id="67003"/>
    <lineage>
        <taxon>Eukaryota</taxon>
        <taxon>Discoba</taxon>
        <taxon>Euglenozoa</taxon>
        <taxon>Kinetoplastea</taxon>
        <taxon>Metakinetoplastina</taxon>
        <taxon>Trypanosomatida</taxon>
        <taxon>Trypanosomatidae</taxon>
        <taxon>Trypanosoma</taxon>
    </lineage>
</organism>
<dbReference type="GO" id="GO:0000455">
    <property type="term" value="P:enzyme-directed rRNA pseudouridine synthesis"/>
    <property type="evidence" value="ECO:0007669"/>
    <property type="project" value="TreeGrafter"/>
</dbReference>
<dbReference type="STRING" id="67003.A0A1X0NMU5"/>
<accession>A0A1X0NMU5</accession>
<dbReference type="RefSeq" id="XP_028879525.1">
    <property type="nucleotide sequence ID" value="XM_029029256.1"/>
</dbReference>
<sequence length="1238" mass="139514">MLMLVCTSCYFHFDSSRIYAESVVEEMMQGKSVAMTAGLSSRVAVPRSYVRAALRGLRDAVGRPCAPYTSREHLKGLDRALRYAVTFQERSEKRWTEVNRALEPNKNIIRVSEDKILPLGFARTLQQLDGDDENNDESYPDKPSAAQWERQQVSPTFSEKQQARLHAALQQWVFYCSFHISQKEFLARQSKISAVLLLSPIRVVPSSSSRPESANSLGISVRRRGAQAYVDLLVHHRLMLNNEEEWITLCKLYSGSEEKGEGNELSVMKLPFISSSENCVSCERSLAVLSWAMQFQQQQQQRQVHISSSDIANVLQQYAQQFGERIEVPEVRLESDNEDGTLKLSTADEQAVVTRLQQWWATARDAEKQNSKLAEACGLDRTAPSWIHVEGRKVTLSPSSDTPVVGDTVFAELLLQGRWEDVLRHIESVATVALQLNEPTIDMEEEKRITKEELEEVACVVDEKNEERQYSLGSVAPSLSSSKDNVISQFFNRRRPLLVKRKLWVHSTASRLGRVPRKLLLTPETPSEVSLLQKPPMIGLRSRREHLSVVNEKQQNLDGLPRSPPSLALMELRRKLWILAQLPRRIPRSLVRFEGTGASMLPYLQRSLAKELVPWVILSTIVAIAREELKEDIHEGLKRVRAQVLYTLFSPISFYAAFQEYCSDLIVQFGSLLAPPSVIRVAVRSILRPPSLRHFYDVLGTRRNQIESVCRQMWWGSLDTAMDSDEQEELSSSTFSQTTISSLERIRSDSDALRKFFESKAGSMRNYHISMWIESCSKVETLAELLDILVREVNCYGPPLLSPEAAASLLTAVVLPLIASNGRNIMDSERNILRALGVVYFVVPADRVFGAAPYFKGTYHERYIHSTPLEWTTSWDGSEALLVGRSLRHATKYPTTTTESFLRVDKRHGIPTLTFRVPELKVRLMTVDLLEAVSYFDEGKKQEQLQKRGDMVNAINGETVEADKNPFLVASHLPLGVVAVSKPSGMSTTLHAGFPHLVNFLAQHVPWRGDGTPVLYQHGLVNRIDVGTSGLVLATDTEASLVAARRASVVDHVVEKTYRALLLRCPPPASRVDGEECWYLNPHGVITRDVFANGADFSLQRAATHNTQRDGLPTASADWRRATTAYRVLRYFPASGVYDVEVRLRAGRRHQIRQHFALLWHPLLGDGRYHERAKSMGERVGLHRPALHAFTITMWPARAGGSASVAEYADCEKTVVECPLPGDMRHALEMLQKLEGKD</sequence>
<dbReference type="OrthoDB" id="418349at2759"/>
<dbReference type="CDD" id="cd02869">
    <property type="entry name" value="PseudoU_synth_RluA_like"/>
    <property type="match status" value="1"/>
</dbReference>
<proteinExistence type="predicted"/>
<dbReference type="InterPro" id="IPR050188">
    <property type="entry name" value="RluA_PseudoU_synthase"/>
</dbReference>
<dbReference type="InterPro" id="IPR006145">
    <property type="entry name" value="PsdUridine_synth_RsuA/RluA"/>
</dbReference>
<dbReference type="Proteomes" id="UP000192257">
    <property type="component" value="Unassembled WGS sequence"/>
</dbReference>
<dbReference type="Pfam" id="PF00849">
    <property type="entry name" value="PseudoU_synth_2"/>
    <property type="match status" value="1"/>
</dbReference>
<keyword evidence="3" id="KW-1185">Reference proteome</keyword>
<dbReference type="Gene3D" id="3.30.2350.10">
    <property type="entry name" value="Pseudouridine synthase"/>
    <property type="match status" value="1"/>
</dbReference>
<evidence type="ECO:0000313" key="3">
    <source>
        <dbReference type="Proteomes" id="UP000192257"/>
    </source>
</evidence>
<dbReference type="GeneID" id="39989036"/>